<dbReference type="GO" id="GO:0031625">
    <property type="term" value="F:ubiquitin protein ligase binding"/>
    <property type="evidence" value="ECO:0007669"/>
    <property type="project" value="InterPro"/>
</dbReference>
<evidence type="ECO:0000256" key="6">
    <source>
        <dbReference type="PROSITE-ProRule" id="PRU00330"/>
    </source>
</evidence>
<keyword evidence="2" id="KW-0132">Cell division</keyword>
<evidence type="ECO:0000256" key="3">
    <source>
        <dbReference type="ARBA" id="ARBA00022776"/>
    </source>
</evidence>
<dbReference type="Pfam" id="PF08672">
    <property type="entry name" value="ANAPC2"/>
    <property type="match status" value="1"/>
</dbReference>
<keyword evidence="3" id="KW-0498">Mitosis</keyword>
<evidence type="ECO:0000256" key="7">
    <source>
        <dbReference type="SAM" id="MobiDB-lite"/>
    </source>
</evidence>
<dbReference type="SMART" id="SM01013">
    <property type="entry name" value="APC2"/>
    <property type="match status" value="1"/>
</dbReference>
<evidence type="ECO:0000313" key="10">
    <source>
        <dbReference type="Proteomes" id="UP001301958"/>
    </source>
</evidence>
<dbReference type="SMART" id="SM00182">
    <property type="entry name" value="CULLIN"/>
    <property type="match status" value="1"/>
</dbReference>
<evidence type="ECO:0000313" key="9">
    <source>
        <dbReference type="EMBL" id="KAK4230954.1"/>
    </source>
</evidence>
<evidence type="ECO:0000259" key="8">
    <source>
        <dbReference type="PROSITE" id="PS50069"/>
    </source>
</evidence>
<dbReference type="EMBL" id="MU865295">
    <property type="protein sequence ID" value="KAK4230954.1"/>
    <property type="molecule type" value="Genomic_DNA"/>
</dbReference>
<dbReference type="Pfam" id="PF26557">
    <property type="entry name" value="Cullin_AB"/>
    <property type="match status" value="1"/>
</dbReference>
<dbReference type="GO" id="GO:0070979">
    <property type="term" value="P:protein K11-linked ubiquitination"/>
    <property type="evidence" value="ECO:0007669"/>
    <property type="project" value="TreeGrafter"/>
</dbReference>
<dbReference type="PROSITE" id="PS50069">
    <property type="entry name" value="CULLIN_2"/>
    <property type="match status" value="1"/>
</dbReference>
<dbReference type="InterPro" id="IPR059120">
    <property type="entry name" value="Cullin-like_AB"/>
</dbReference>
<dbReference type="Gene3D" id="3.30.230.130">
    <property type="entry name" value="Cullin, Chain C, Domain 2"/>
    <property type="match status" value="1"/>
</dbReference>
<dbReference type="GO" id="GO:0051301">
    <property type="term" value="P:cell division"/>
    <property type="evidence" value="ECO:0007669"/>
    <property type="project" value="UniProtKB-KW"/>
</dbReference>
<dbReference type="Proteomes" id="UP001301958">
    <property type="component" value="Unassembled WGS sequence"/>
</dbReference>
<dbReference type="InterPro" id="IPR057975">
    <property type="entry name" value="TPR_ANAPC2"/>
</dbReference>
<dbReference type="PANTHER" id="PTHR45957:SF1">
    <property type="entry name" value="ANAPHASE-PROMOTING COMPLEX SUBUNIT 2"/>
    <property type="match status" value="1"/>
</dbReference>
<protein>
    <recommendedName>
        <fullName evidence="1">Anaphase-promoting complex subunit 2</fullName>
    </recommendedName>
</protein>
<comment type="caution">
    <text evidence="9">The sequence shown here is derived from an EMBL/GenBank/DDBJ whole genome shotgun (WGS) entry which is preliminary data.</text>
</comment>
<keyword evidence="5" id="KW-0131">Cell cycle</keyword>
<feature type="region of interest" description="Disordered" evidence="7">
    <location>
        <begin position="900"/>
        <end position="921"/>
    </location>
</feature>
<dbReference type="Gene3D" id="1.20.1310.10">
    <property type="entry name" value="Cullin Repeats"/>
    <property type="match status" value="1"/>
</dbReference>
<dbReference type="PANTHER" id="PTHR45957">
    <property type="entry name" value="ANAPHASE-PROMOTING COMPLEX SUBUNIT 2"/>
    <property type="match status" value="1"/>
</dbReference>
<dbReference type="AlphaFoldDB" id="A0AAN7BWJ7"/>
<sequence length="1009" mass="113446">MATTATVGVSSWGQERRKRNFQSVFKTSVLQPVPRPLSSGQNVGQSVPDLLDLSERERELEHHPYLSSRRDHGYRRRAPHLSSSSSSSTQREAATTQPQPLYPSFSTPAATNDHQLVYDRAWHTVTSRIALPASAAPELQQPFHKRGSDSEFYDAFRILTEAKSLLPRATHTQDVVAWHARQAREHFIKHVVPLLEVCVGAEGTRHLGVEKSKYYERNMVIVMSSVKALENALRWYSDGLNELLSGFAHLPSLSPEQIDRLASLSDRFRRDVHALVASSAPEGLKNSIRIVLVRLASTILGMPAEGERRRPSPPRDDDCKVLATNKRLAELVGQLHNVGLTGERFEVLFAQVMDSIMSKYIIGAYGGVWSDVDAASTFPAYVDSLSRKNGGTTGPVATSSCIRLLEDWVEDNFAKLNVQVLNWIGAKPMSLTDLKTAKSLALGRLAALRIDEMYDIVLAWPNSRSALDDLRATITTPARRLQLKLSFSRVLQKRLLHPGCSTLEILRTYISIIRTLHALDHSKVLLSHIEPALQLYICHRDDAVRVVVSGLLASPEEQEAIKKFEEDKNKQKPPQKKSNKLTELASLLSETAQSQRGLAVVSDEDNDLDWDDMTWVPDPVDAGANYKRPKSEDVIGTLISALGSRDVFIKEFSTIVADRLLRLSGNAQFDQETLVLDLLKRRFGEAALQNCDVMIKDIKDSRKVDAQIVKEKGSKQQQQQQQQQQPLTTPVRGAAPQPKQQENIEEKGIEYHARILSRLFWPKMEREHFLLPKPIVEQQTEYEKGYERAKLGRKLTWLNQLGQTRVELEFKDRRTQSFYCGTVEATVIYAFGNEGDDDSEDSQPVKKGIQELYMELQMDEDLVTAAIKFWVERGVLRRVGGADSDEYVVVETLDGGDDSRNIIGDAASGRDDEEEQQNAAEAAVTPLPKVVQALSAKERERRDVYWRYIQGMLTNARSTMPLAQMSMMMKMLIPEGFPWSNDELQEFLAEKVDGGEMEVVGGKYKLVKK</sequence>
<feature type="domain" description="Cullin family profile" evidence="8">
    <location>
        <begin position="637"/>
        <end position="871"/>
    </location>
</feature>
<keyword evidence="10" id="KW-1185">Reference proteome</keyword>
<dbReference type="InterPro" id="IPR036317">
    <property type="entry name" value="Cullin_homology_sf"/>
</dbReference>
<feature type="region of interest" description="Disordered" evidence="7">
    <location>
        <begin position="61"/>
        <end position="108"/>
    </location>
</feature>
<evidence type="ECO:0000256" key="2">
    <source>
        <dbReference type="ARBA" id="ARBA00022618"/>
    </source>
</evidence>
<dbReference type="GO" id="GO:0007091">
    <property type="term" value="P:metaphase/anaphase transition of mitotic cell cycle"/>
    <property type="evidence" value="ECO:0007669"/>
    <property type="project" value="TreeGrafter"/>
</dbReference>
<dbReference type="SUPFAM" id="SSF46785">
    <property type="entry name" value="Winged helix' DNA-binding domain"/>
    <property type="match status" value="1"/>
</dbReference>
<evidence type="ECO:0000256" key="4">
    <source>
        <dbReference type="ARBA" id="ARBA00022786"/>
    </source>
</evidence>
<feature type="compositionally biased region" description="Low complexity" evidence="7">
    <location>
        <begin position="716"/>
        <end position="725"/>
    </location>
</feature>
<dbReference type="InterPro" id="IPR036390">
    <property type="entry name" value="WH_DNA-bd_sf"/>
</dbReference>
<reference evidence="9" key="1">
    <citation type="journal article" date="2023" name="Mol. Phylogenet. Evol.">
        <title>Genome-scale phylogeny and comparative genomics of the fungal order Sordariales.</title>
        <authorList>
            <person name="Hensen N."/>
            <person name="Bonometti L."/>
            <person name="Westerberg I."/>
            <person name="Brannstrom I.O."/>
            <person name="Guillou S."/>
            <person name="Cros-Aarteil S."/>
            <person name="Calhoun S."/>
            <person name="Haridas S."/>
            <person name="Kuo A."/>
            <person name="Mondo S."/>
            <person name="Pangilinan J."/>
            <person name="Riley R."/>
            <person name="LaButti K."/>
            <person name="Andreopoulos B."/>
            <person name="Lipzen A."/>
            <person name="Chen C."/>
            <person name="Yan M."/>
            <person name="Daum C."/>
            <person name="Ng V."/>
            <person name="Clum A."/>
            <person name="Steindorff A."/>
            <person name="Ohm R.A."/>
            <person name="Martin F."/>
            <person name="Silar P."/>
            <person name="Natvig D.O."/>
            <person name="Lalanne C."/>
            <person name="Gautier V."/>
            <person name="Ament-Velasquez S.L."/>
            <person name="Kruys A."/>
            <person name="Hutchinson M.I."/>
            <person name="Powell A.J."/>
            <person name="Barry K."/>
            <person name="Miller A.N."/>
            <person name="Grigoriev I.V."/>
            <person name="Debuchy R."/>
            <person name="Gladieux P."/>
            <person name="Hiltunen Thoren M."/>
            <person name="Johannesson H."/>
        </authorList>
    </citation>
    <scope>NUCLEOTIDE SEQUENCE</scope>
    <source>
        <strain evidence="9">CBS 990.96</strain>
    </source>
</reference>
<reference evidence="9" key="2">
    <citation type="submission" date="2023-05" db="EMBL/GenBank/DDBJ databases">
        <authorList>
            <consortium name="Lawrence Berkeley National Laboratory"/>
            <person name="Steindorff A."/>
            <person name="Hensen N."/>
            <person name="Bonometti L."/>
            <person name="Westerberg I."/>
            <person name="Brannstrom I.O."/>
            <person name="Guillou S."/>
            <person name="Cros-Aarteil S."/>
            <person name="Calhoun S."/>
            <person name="Haridas S."/>
            <person name="Kuo A."/>
            <person name="Mondo S."/>
            <person name="Pangilinan J."/>
            <person name="Riley R."/>
            <person name="Labutti K."/>
            <person name="Andreopoulos B."/>
            <person name="Lipzen A."/>
            <person name="Chen C."/>
            <person name="Yanf M."/>
            <person name="Daum C."/>
            <person name="Ng V."/>
            <person name="Clum A."/>
            <person name="Ohm R."/>
            <person name="Martin F."/>
            <person name="Silar P."/>
            <person name="Natvig D."/>
            <person name="Lalanne C."/>
            <person name="Gautier V."/>
            <person name="Ament-Velasquez S.L."/>
            <person name="Kruys A."/>
            <person name="Hutchinson M.I."/>
            <person name="Powell A.J."/>
            <person name="Barry K."/>
            <person name="Miller A.N."/>
            <person name="Grigoriev I.V."/>
            <person name="Debuchy R."/>
            <person name="Gladieux P."/>
            <person name="Thoren M.H."/>
            <person name="Johannesson H."/>
        </authorList>
    </citation>
    <scope>NUCLEOTIDE SEQUENCE</scope>
    <source>
        <strain evidence="9">CBS 990.96</strain>
    </source>
</reference>
<dbReference type="InterPro" id="IPR014786">
    <property type="entry name" value="ANAPC2_C"/>
</dbReference>
<dbReference type="Pfam" id="PF25773">
    <property type="entry name" value="TPR_ANAPC2"/>
    <property type="match status" value="1"/>
</dbReference>
<proteinExistence type="inferred from homology"/>
<name>A0AAN7BWJ7_9PEZI</name>
<gene>
    <name evidence="9" type="ORF">QBC38DRAFT_275690</name>
</gene>
<dbReference type="InterPro" id="IPR044554">
    <property type="entry name" value="ANAPC2"/>
</dbReference>
<feature type="compositionally biased region" description="Polar residues" evidence="7">
    <location>
        <begin position="89"/>
        <end position="108"/>
    </location>
</feature>
<evidence type="ECO:0000256" key="1">
    <source>
        <dbReference type="ARBA" id="ARBA00016068"/>
    </source>
</evidence>
<comment type="similarity">
    <text evidence="6">Belongs to the cullin family.</text>
</comment>
<dbReference type="InterPro" id="IPR016158">
    <property type="entry name" value="Cullin_homology"/>
</dbReference>
<organism evidence="9 10">
    <name type="scientific">Podospora fimiseda</name>
    <dbReference type="NCBI Taxonomy" id="252190"/>
    <lineage>
        <taxon>Eukaryota</taxon>
        <taxon>Fungi</taxon>
        <taxon>Dikarya</taxon>
        <taxon>Ascomycota</taxon>
        <taxon>Pezizomycotina</taxon>
        <taxon>Sordariomycetes</taxon>
        <taxon>Sordariomycetidae</taxon>
        <taxon>Sordariales</taxon>
        <taxon>Podosporaceae</taxon>
        <taxon>Podospora</taxon>
    </lineage>
</organism>
<feature type="region of interest" description="Disordered" evidence="7">
    <location>
        <begin position="707"/>
        <end position="745"/>
    </location>
</feature>
<keyword evidence="4" id="KW-0833">Ubl conjugation pathway</keyword>
<evidence type="ECO:0000256" key="5">
    <source>
        <dbReference type="ARBA" id="ARBA00023306"/>
    </source>
</evidence>
<dbReference type="InterPro" id="IPR036388">
    <property type="entry name" value="WH-like_DNA-bd_sf"/>
</dbReference>
<dbReference type="GO" id="GO:0006511">
    <property type="term" value="P:ubiquitin-dependent protein catabolic process"/>
    <property type="evidence" value="ECO:0007669"/>
    <property type="project" value="InterPro"/>
</dbReference>
<dbReference type="SUPFAM" id="SSF75632">
    <property type="entry name" value="Cullin homology domain"/>
    <property type="match status" value="1"/>
</dbReference>
<dbReference type="GO" id="GO:0005680">
    <property type="term" value="C:anaphase-promoting complex"/>
    <property type="evidence" value="ECO:0007669"/>
    <property type="project" value="TreeGrafter"/>
</dbReference>
<accession>A0AAN7BWJ7</accession>
<feature type="compositionally biased region" description="Basic and acidic residues" evidence="7">
    <location>
        <begin position="61"/>
        <end position="71"/>
    </location>
</feature>
<dbReference type="Gene3D" id="1.10.10.10">
    <property type="entry name" value="Winged helix-like DNA-binding domain superfamily/Winged helix DNA-binding domain"/>
    <property type="match status" value="1"/>
</dbReference>